<reference evidence="1" key="1">
    <citation type="journal article" name="DNA Res.">
        <title>The physiological potential of anammox bacteria as revealed by their core genome structure.</title>
        <authorList>
            <person name="Okubo T."/>
            <person name="Toyoda A."/>
            <person name="Fukuhara K."/>
            <person name="Uchiyama I."/>
            <person name="Harigaya Y."/>
            <person name="Kuroiwa M."/>
            <person name="Suzuki T."/>
            <person name="Murakami Y."/>
            <person name="Suwa Y."/>
            <person name="Takami H."/>
        </authorList>
    </citation>
    <scope>NUCLEOTIDE SEQUENCE</scope>
    <source>
        <strain evidence="1">317325-2</strain>
    </source>
</reference>
<protein>
    <submittedName>
        <fullName evidence="1">Uncharacterized protein</fullName>
    </submittedName>
</protein>
<dbReference type="KEGG" id="npy:NPRO_13780"/>
<name>A0A809R873_9BACT</name>
<evidence type="ECO:0000313" key="2">
    <source>
        <dbReference type="Proteomes" id="UP000662873"/>
    </source>
</evidence>
<accession>A0A809R873</accession>
<dbReference type="AlphaFoldDB" id="A0A809R873"/>
<proteinExistence type="predicted"/>
<sequence length="129" mass="14417">MYLLSLHEDRSLIEASLGGRVTADEVSVLLDEIDEIVDQFESQGFSLLIDHSLAKTMDQHARAQLADLKDACLSRGAMKIVTVVASDEEVARNVNERFHWAMEGREQYVLDSSRIEWPATKIARTSLAA</sequence>
<dbReference type="EMBL" id="AP021858">
    <property type="protein sequence ID" value="BBO23783.1"/>
    <property type="molecule type" value="Genomic_DNA"/>
</dbReference>
<gene>
    <name evidence="1" type="ORF">NPRO_13780</name>
</gene>
<evidence type="ECO:0000313" key="1">
    <source>
        <dbReference type="EMBL" id="BBO23783.1"/>
    </source>
</evidence>
<dbReference type="Proteomes" id="UP000662873">
    <property type="component" value="Chromosome"/>
</dbReference>
<organism evidence="1 2">
    <name type="scientific">Candidatus Nitrosymbiomonas proteolyticus</name>
    <dbReference type="NCBI Taxonomy" id="2608984"/>
    <lineage>
        <taxon>Bacteria</taxon>
        <taxon>Bacillati</taxon>
        <taxon>Armatimonadota</taxon>
        <taxon>Armatimonadota incertae sedis</taxon>
        <taxon>Candidatus Nitrosymbiomonas</taxon>
    </lineage>
</organism>